<dbReference type="InterPro" id="IPR033635">
    <property type="entry name" value="ANKS1/Caskin"/>
</dbReference>
<dbReference type="SUPFAM" id="SSF47769">
    <property type="entry name" value="SAM/Pointed domain"/>
    <property type="match status" value="2"/>
</dbReference>
<organism evidence="9 10">
    <name type="scientific">Cyprinus carpio</name>
    <name type="common">Common carp</name>
    <dbReference type="NCBI Taxonomy" id="7962"/>
    <lineage>
        <taxon>Eukaryota</taxon>
        <taxon>Metazoa</taxon>
        <taxon>Chordata</taxon>
        <taxon>Craniata</taxon>
        <taxon>Vertebrata</taxon>
        <taxon>Euteleostomi</taxon>
        <taxon>Actinopterygii</taxon>
        <taxon>Neopterygii</taxon>
        <taxon>Teleostei</taxon>
        <taxon>Ostariophysi</taxon>
        <taxon>Cypriniformes</taxon>
        <taxon>Cyprinidae</taxon>
        <taxon>Cyprininae</taxon>
        <taxon>Cyprinus</taxon>
    </lineage>
</organism>
<reference evidence="9" key="2">
    <citation type="submission" date="2025-09" db="UniProtKB">
        <authorList>
            <consortium name="Ensembl"/>
        </authorList>
    </citation>
    <scope>IDENTIFICATION</scope>
</reference>
<evidence type="ECO:0000259" key="8">
    <source>
        <dbReference type="PROSITE" id="PS50105"/>
    </source>
</evidence>
<feature type="repeat" description="ANK" evidence="5">
    <location>
        <begin position="124"/>
        <end position="156"/>
    </location>
</feature>
<feature type="compositionally biased region" description="Basic and acidic residues" evidence="6">
    <location>
        <begin position="553"/>
        <end position="562"/>
    </location>
</feature>
<keyword evidence="10" id="KW-1185">Reference proteome</keyword>
<evidence type="ECO:0000256" key="5">
    <source>
        <dbReference type="PROSITE-ProRule" id="PRU00023"/>
    </source>
</evidence>
<dbReference type="InterPro" id="IPR041880">
    <property type="entry name" value="SAM_ANKS1_repeat1"/>
</dbReference>
<dbReference type="SMART" id="SM00248">
    <property type="entry name" value="ANK"/>
    <property type="match status" value="6"/>
</dbReference>
<dbReference type="PROSITE" id="PS50105">
    <property type="entry name" value="SAM_DOMAIN"/>
    <property type="match status" value="2"/>
</dbReference>
<evidence type="ECO:0000256" key="3">
    <source>
        <dbReference type="ARBA" id="ARBA00022737"/>
    </source>
</evidence>
<evidence type="ECO:0000256" key="6">
    <source>
        <dbReference type="SAM" id="MobiDB-lite"/>
    </source>
</evidence>
<sequence>MCLLLFFDSIWRGPNVNCVDSTGYTPLHHAALNGHSEVVEALLRNEALTNIADNKGCYPLHLAAWKGDQRIVKLLIHQGPSHPKLNEQNNDNETPLHCAAQYGHTEVVQLLLEELTDPTMRNNKFETPLDLAALYGRLEVVKLLLSAHPNLLSSNTKKHTPLHLASRNGHLPVVEVLLAAGVDLNYQTEKGSALHEAALFGKTEVVQKLLNAGIDVNIVDSKSLTALDTVRDMPSQKSRQIAALIQGTSGPDITHITESEQLPVVSSSGHLFHACLLSLKLIRAAVRQTRASLLHQCHLLKRIWCSTVSSTRWRLCIVFSFFKKDIFSMFDSELVDCFLQKERHPPQNQSAQDEDLRSEVKSFIHSFRDPLIDSHITKIKLSLESLINSSGRTAQCFHEPDVIYPAVSFFILYLKKRERVSLQIVSHVFRCEQGVFIFHSGVGGFMLSGLDTTPQSICNSLTLSSVLLTESSSHGEDISAAVPEQFTGLLHGSSPVVDSQEEAFRLPSSGVKSGEASNTSTSASSAPLPLPKLAVTMETILQDTDPKAIYATVHKEPRDSSKHNSPARDSPLTRRMPPPGDLKLARSLSKSDSDLLVSPPGEEETGLGGRSESVSNCSTTKRRLEKSPSFTSEWDELMLLIKGNSAWDIPLKITYVHFFEKNPVGDWLEHIGLPQYESKLLLNGFDDLRFMGNDVMEERDLREIGITDPAHRRKILSAARSLPKVKALGCDGSTSLAAWLDVLGLQEYLQNFLSSGYRTLECVKNLWELEIVNVLKITLLGHRKRIIASLAERPYEEPPVKPPRLSQIRRVSFLKERFEERQREPRLTLRPPSLAAPYTPVQNWHHQPEKLIFESCGYEANYLGSMLIKELRGTESTQDACAKMRRSTEQMRKIPTIVLSITYKGVKFIDAANKNIIAEHEIRNISCAAQDPEDLCTFAYITKDLQSSHHYCHVFSTVDVNLTYEIILTLGQAFEVAYQLALQAQRTRQQQSAAGATEIIETKSSRPVPKPRGSMRKSGVREHTHMHAHTYASHTHTHSVVTSDGYQIQMTCK</sequence>
<feature type="repeat" description="ANK" evidence="5">
    <location>
        <begin position="55"/>
        <end position="87"/>
    </location>
</feature>
<dbReference type="Pfam" id="PF00536">
    <property type="entry name" value="SAM_1"/>
    <property type="match status" value="2"/>
</dbReference>
<feature type="region of interest" description="Disordered" evidence="6">
    <location>
        <begin position="506"/>
        <end position="527"/>
    </location>
</feature>
<dbReference type="SUPFAM" id="SSF48403">
    <property type="entry name" value="Ankyrin repeat"/>
    <property type="match status" value="1"/>
</dbReference>
<dbReference type="SUPFAM" id="SSF50729">
    <property type="entry name" value="PH domain-like"/>
    <property type="match status" value="1"/>
</dbReference>
<dbReference type="InterPro" id="IPR011993">
    <property type="entry name" value="PH-like_dom_sf"/>
</dbReference>
<keyword evidence="2" id="KW-0963">Cytoplasm</keyword>
<dbReference type="PANTHER" id="PTHR24174:SF4">
    <property type="entry name" value="ANKYRIN REPEAT AND SAM DOMAIN-CONTAINING PROTEIN 1A"/>
    <property type="match status" value="1"/>
</dbReference>
<feature type="repeat" description="ANK" evidence="5">
    <location>
        <begin position="189"/>
        <end position="221"/>
    </location>
</feature>
<keyword evidence="3" id="KW-0677">Repeat</keyword>
<name>A0A8C1I9E6_CYPCA</name>
<evidence type="ECO:0000256" key="2">
    <source>
        <dbReference type="ARBA" id="ARBA00022490"/>
    </source>
</evidence>
<feature type="repeat" description="ANK" evidence="5">
    <location>
        <begin position="91"/>
        <end position="123"/>
    </location>
</feature>
<dbReference type="CDD" id="cd09500">
    <property type="entry name" value="SAM_AIDA1AB-like_repeat2"/>
    <property type="match status" value="1"/>
</dbReference>
<dbReference type="InterPro" id="IPR041882">
    <property type="entry name" value="SAM_ANKS1_repeat2"/>
</dbReference>
<dbReference type="CDD" id="cd09499">
    <property type="entry name" value="SAM_AIDA1AB-like_repeat1"/>
    <property type="match status" value="1"/>
</dbReference>
<dbReference type="GO" id="GO:0048013">
    <property type="term" value="P:ephrin receptor signaling pathway"/>
    <property type="evidence" value="ECO:0007669"/>
    <property type="project" value="TreeGrafter"/>
</dbReference>
<dbReference type="Ensembl" id="ENSCCRT00010009938.1">
    <property type="protein sequence ID" value="ENSCCRP00010009135.1"/>
    <property type="gene ID" value="ENSCCRG00010003766.1"/>
</dbReference>
<protein>
    <submittedName>
        <fullName evidence="9">Ankyrin repeat and sterile alpha motif domain containing 1Aa</fullName>
    </submittedName>
</protein>
<dbReference type="SMART" id="SM00454">
    <property type="entry name" value="SAM"/>
    <property type="match status" value="2"/>
</dbReference>
<dbReference type="CDD" id="cd01274">
    <property type="entry name" value="PTB_Anks"/>
    <property type="match status" value="1"/>
</dbReference>
<feature type="domain" description="PID" evidence="7">
    <location>
        <begin position="858"/>
        <end position="992"/>
    </location>
</feature>
<accession>A0A8C1I9E6</accession>
<dbReference type="Pfam" id="PF12796">
    <property type="entry name" value="Ank_2"/>
    <property type="match status" value="3"/>
</dbReference>
<comment type="subcellular location">
    <subcellularLocation>
        <location evidence="1">Cytoplasm</location>
    </subcellularLocation>
</comment>
<dbReference type="PRINTS" id="PR01415">
    <property type="entry name" value="ANKYRIN"/>
</dbReference>
<evidence type="ECO:0000256" key="4">
    <source>
        <dbReference type="ARBA" id="ARBA00023043"/>
    </source>
</evidence>
<dbReference type="PROSITE" id="PS01179">
    <property type="entry name" value="PID"/>
    <property type="match status" value="1"/>
</dbReference>
<dbReference type="GO" id="GO:0046875">
    <property type="term" value="F:ephrin receptor binding"/>
    <property type="evidence" value="ECO:0007669"/>
    <property type="project" value="TreeGrafter"/>
</dbReference>
<dbReference type="InterPro" id="IPR006020">
    <property type="entry name" value="PTB/PI_dom"/>
</dbReference>
<dbReference type="Proteomes" id="UP000694427">
    <property type="component" value="Unplaced"/>
</dbReference>
<dbReference type="Gene3D" id="1.25.40.20">
    <property type="entry name" value="Ankyrin repeat-containing domain"/>
    <property type="match status" value="2"/>
</dbReference>
<dbReference type="AlphaFoldDB" id="A0A8C1I9E6"/>
<feature type="repeat" description="ANK" evidence="5">
    <location>
        <begin position="157"/>
        <end position="189"/>
    </location>
</feature>
<dbReference type="InterPro" id="IPR036770">
    <property type="entry name" value="Ankyrin_rpt-contain_sf"/>
</dbReference>
<dbReference type="Gene3D" id="1.10.150.50">
    <property type="entry name" value="Transcription Factor, Ets-1"/>
    <property type="match status" value="2"/>
</dbReference>
<dbReference type="InterPro" id="IPR002110">
    <property type="entry name" value="Ankyrin_rpt"/>
</dbReference>
<dbReference type="PANTHER" id="PTHR24174">
    <property type="entry name" value="ANKYRIN REPEAT AND STERILE ALPHA MOTIF DOMAIN-CONTAINING PROTEIN 1"/>
    <property type="match status" value="1"/>
</dbReference>
<feature type="region of interest" description="Disordered" evidence="6">
    <location>
        <begin position="992"/>
        <end position="1020"/>
    </location>
</feature>
<feature type="region of interest" description="Disordered" evidence="6">
    <location>
        <begin position="553"/>
        <end position="622"/>
    </location>
</feature>
<feature type="compositionally biased region" description="Low complexity" evidence="6">
    <location>
        <begin position="581"/>
        <end position="598"/>
    </location>
</feature>
<feature type="domain" description="SAM" evidence="8">
    <location>
        <begin position="735"/>
        <end position="790"/>
    </location>
</feature>
<evidence type="ECO:0000256" key="1">
    <source>
        <dbReference type="ARBA" id="ARBA00004496"/>
    </source>
</evidence>
<dbReference type="GO" id="GO:0005829">
    <property type="term" value="C:cytosol"/>
    <property type="evidence" value="ECO:0007669"/>
    <property type="project" value="TreeGrafter"/>
</dbReference>
<dbReference type="InterPro" id="IPR013761">
    <property type="entry name" value="SAM/pointed_sf"/>
</dbReference>
<evidence type="ECO:0000313" key="10">
    <source>
        <dbReference type="Proteomes" id="UP000694427"/>
    </source>
</evidence>
<reference evidence="9" key="1">
    <citation type="submission" date="2025-08" db="UniProtKB">
        <authorList>
            <consortium name="Ensembl"/>
        </authorList>
    </citation>
    <scope>IDENTIFICATION</scope>
</reference>
<dbReference type="PROSITE" id="PS50088">
    <property type="entry name" value="ANK_REPEAT"/>
    <property type="match status" value="6"/>
</dbReference>
<evidence type="ECO:0000259" key="7">
    <source>
        <dbReference type="PROSITE" id="PS01179"/>
    </source>
</evidence>
<proteinExistence type="predicted"/>
<dbReference type="Pfam" id="PF00640">
    <property type="entry name" value="PID"/>
    <property type="match status" value="1"/>
</dbReference>
<evidence type="ECO:0000313" key="9">
    <source>
        <dbReference type="Ensembl" id="ENSCCRP00010009135.1"/>
    </source>
</evidence>
<keyword evidence="4 5" id="KW-0040">ANK repeat</keyword>
<feature type="domain" description="SAM" evidence="8">
    <location>
        <begin position="659"/>
        <end position="725"/>
    </location>
</feature>
<dbReference type="Gene3D" id="2.30.29.30">
    <property type="entry name" value="Pleckstrin-homology domain (PH domain)/Phosphotyrosine-binding domain (PTB)"/>
    <property type="match status" value="1"/>
</dbReference>
<dbReference type="InterPro" id="IPR001660">
    <property type="entry name" value="SAM"/>
</dbReference>
<dbReference type="SMART" id="SM00462">
    <property type="entry name" value="PTB"/>
    <property type="match status" value="1"/>
</dbReference>
<feature type="repeat" description="ANK" evidence="5">
    <location>
        <begin position="22"/>
        <end position="54"/>
    </location>
</feature>
<dbReference type="PROSITE" id="PS50297">
    <property type="entry name" value="ANK_REP_REGION"/>
    <property type="match status" value="5"/>
</dbReference>
<dbReference type="FunFam" id="2.30.29.30:FF:000045">
    <property type="entry name" value="Ankyrin repeat and sterile alpha motif domain-containing protein 1B"/>
    <property type="match status" value="1"/>
</dbReference>